<dbReference type="EnsemblMetazoa" id="PPA44182.1">
    <property type="protein sequence ID" value="PPA44182.1"/>
    <property type="gene ID" value="WBGene00282551"/>
</dbReference>
<reference evidence="2" key="1">
    <citation type="journal article" date="2008" name="Nat. Genet.">
        <title>The Pristionchus pacificus genome provides a unique perspective on nematode lifestyle and parasitism.</title>
        <authorList>
            <person name="Dieterich C."/>
            <person name="Clifton S.W."/>
            <person name="Schuster L.N."/>
            <person name="Chinwalla A."/>
            <person name="Delehaunty K."/>
            <person name="Dinkelacker I."/>
            <person name="Fulton L."/>
            <person name="Fulton R."/>
            <person name="Godfrey J."/>
            <person name="Minx P."/>
            <person name="Mitreva M."/>
            <person name="Roeseler W."/>
            <person name="Tian H."/>
            <person name="Witte H."/>
            <person name="Yang S.P."/>
            <person name="Wilson R.K."/>
            <person name="Sommer R.J."/>
        </authorList>
    </citation>
    <scope>NUCLEOTIDE SEQUENCE [LARGE SCALE GENOMIC DNA]</scope>
    <source>
        <strain evidence="2">PS312</strain>
    </source>
</reference>
<evidence type="ECO:0000313" key="1">
    <source>
        <dbReference type="EnsemblMetazoa" id="PPA44182.1"/>
    </source>
</evidence>
<reference evidence="1" key="2">
    <citation type="submission" date="2022-06" db="UniProtKB">
        <authorList>
            <consortium name="EnsemblMetazoa"/>
        </authorList>
    </citation>
    <scope>IDENTIFICATION</scope>
    <source>
        <strain evidence="1">PS312</strain>
    </source>
</reference>
<keyword evidence="2" id="KW-1185">Reference proteome</keyword>
<accession>A0A8R1Z6P9</accession>
<gene>
    <name evidence="1" type="primary">WBGene00282551</name>
</gene>
<organism evidence="1 2">
    <name type="scientific">Pristionchus pacificus</name>
    <name type="common">Parasitic nematode worm</name>
    <dbReference type="NCBI Taxonomy" id="54126"/>
    <lineage>
        <taxon>Eukaryota</taxon>
        <taxon>Metazoa</taxon>
        <taxon>Ecdysozoa</taxon>
        <taxon>Nematoda</taxon>
        <taxon>Chromadorea</taxon>
        <taxon>Rhabditida</taxon>
        <taxon>Rhabditina</taxon>
        <taxon>Diplogasteromorpha</taxon>
        <taxon>Diplogasteroidea</taxon>
        <taxon>Neodiplogasteridae</taxon>
        <taxon>Pristionchus</taxon>
    </lineage>
</organism>
<evidence type="ECO:0000313" key="2">
    <source>
        <dbReference type="Proteomes" id="UP000005239"/>
    </source>
</evidence>
<sequence>MEGTDWIPVRKRENRIKDQTKYLGWTLRLAHSHTAYIDASVLFRDAVFVILFDRRIKVHTCNLATSGQFRSMYAVELAADALGPLAVQAERLETNCEFTSANLISIRETITRSGSFTVVYVCNEIIDKLKSNLIREVHDDLKVLLEIRGENVLEDELFFGCCSSFHDSAAWSASDAAVAAVVVGVEEVEGLKRSESTNIRDQRSDLNGMNDEVVDGVQHVRCVDAIEQQNEKNMEKKLAWNLVISGLEGVEEVEEFGQVAHPRQHVLRIPRGHLENRQAPVRYAPQILVMVELPQSHLQNGGASTTVIFLLVY</sequence>
<name>A0A2A6CW47_PRIPA</name>
<protein>
    <submittedName>
        <fullName evidence="1">Uncharacterized protein</fullName>
    </submittedName>
</protein>
<proteinExistence type="predicted"/>
<dbReference type="AlphaFoldDB" id="A0A2A6CW47"/>
<dbReference type="Proteomes" id="UP000005239">
    <property type="component" value="Unassembled WGS sequence"/>
</dbReference>
<accession>A0A2A6CW47</accession>